<reference evidence="2 3" key="1">
    <citation type="submission" date="2022-12" db="EMBL/GenBank/DDBJ databases">
        <title>Metagenome assembled genome from gulf of manar.</title>
        <authorList>
            <person name="Kohli P."/>
            <person name="Pk S."/>
            <person name="Venkata Ramana C."/>
            <person name="Sasikala C."/>
        </authorList>
    </citation>
    <scope>NUCLEOTIDE SEQUENCE [LARGE SCALE GENOMIC DNA]</scope>
    <source>
        <strain evidence="2">JB008</strain>
    </source>
</reference>
<dbReference type="Gene3D" id="1.10.10.10">
    <property type="entry name" value="Winged helix-like DNA-binding domain superfamily/Winged helix DNA-binding domain"/>
    <property type="match status" value="1"/>
</dbReference>
<dbReference type="PROSITE" id="PS50943">
    <property type="entry name" value="HTH_CROC1"/>
    <property type="match status" value="1"/>
</dbReference>
<organism evidence="2 3">
    <name type="scientific">Candidatus Thalassospirochaeta sargassi</name>
    <dbReference type="NCBI Taxonomy" id="3119039"/>
    <lineage>
        <taxon>Bacteria</taxon>
        <taxon>Pseudomonadati</taxon>
        <taxon>Spirochaetota</taxon>
        <taxon>Spirochaetia</taxon>
        <taxon>Spirochaetales</taxon>
        <taxon>Spirochaetaceae</taxon>
        <taxon>Candidatus Thalassospirochaeta</taxon>
    </lineage>
</organism>
<dbReference type="InterPro" id="IPR036388">
    <property type="entry name" value="WH-like_DNA-bd_sf"/>
</dbReference>
<dbReference type="InterPro" id="IPR057727">
    <property type="entry name" value="WCX_dom"/>
</dbReference>
<name>A0AAJ1IE17_9SPIO</name>
<dbReference type="InterPro" id="IPR051534">
    <property type="entry name" value="CBASS_pafABC_assoc_protein"/>
</dbReference>
<sequence length="331" mass="37947">MNRALTKSERLNKIQLLLASCAGGLTRAELSRRLGVSKSSISRDIVALSHDCSLIEDEETRKLYLEKISLLTNLHLNAEEIQALHLACRLLGRKVRFQYPSASSALRKFGTALENYAAPLASSITSTAELFETHDKKNLSDQASKIKIITEGIVRGLSIRCERYSRREEKWKDCLFSSYCIEPYAEGNSLYIVGFDEDYTEIRTIKFELIKNIELTDRPYSIPPDFCTNEYFKNSWGIWVSENELQQVVLIFSEKVKPRVLQTEWHSSEETCELPDGRLRWTAEIAEPKEMLPWIRGWGADVEVIEPQSLRQLIIDDIEACVTKYGLRMLS</sequence>
<protein>
    <submittedName>
        <fullName evidence="2">WYL domain-containing transcriptional regulator</fullName>
    </submittedName>
</protein>
<gene>
    <name evidence="2" type="ORF">PQJ61_12565</name>
</gene>
<dbReference type="PANTHER" id="PTHR34580">
    <property type="match status" value="1"/>
</dbReference>
<dbReference type="AlphaFoldDB" id="A0AAJ1IE17"/>
<feature type="domain" description="HTH cro/C1-type" evidence="1">
    <location>
        <begin position="24"/>
        <end position="43"/>
    </location>
</feature>
<dbReference type="Proteomes" id="UP001221217">
    <property type="component" value="Unassembled WGS sequence"/>
</dbReference>
<dbReference type="PANTHER" id="PTHR34580:SF1">
    <property type="entry name" value="PROTEIN PAFC"/>
    <property type="match status" value="1"/>
</dbReference>
<dbReference type="InterPro" id="IPR001387">
    <property type="entry name" value="Cro/C1-type_HTH"/>
</dbReference>
<dbReference type="Pfam" id="PF25583">
    <property type="entry name" value="WCX"/>
    <property type="match status" value="1"/>
</dbReference>
<comment type="caution">
    <text evidence="2">The sequence shown here is derived from an EMBL/GenBank/DDBJ whole genome shotgun (WGS) entry which is preliminary data.</text>
</comment>
<accession>A0AAJ1IE17</accession>
<evidence type="ECO:0000259" key="1">
    <source>
        <dbReference type="PROSITE" id="PS50943"/>
    </source>
</evidence>
<dbReference type="EMBL" id="JAQQAL010000028">
    <property type="protein sequence ID" value="MDC7227590.1"/>
    <property type="molecule type" value="Genomic_DNA"/>
</dbReference>
<proteinExistence type="predicted"/>
<evidence type="ECO:0000313" key="2">
    <source>
        <dbReference type="EMBL" id="MDC7227590.1"/>
    </source>
</evidence>
<evidence type="ECO:0000313" key="3">
    <source>
        <dbReference type="Proteomes" id="UP001221217"/>
    </source>
</evidence>